<comment type="similarity">
    <text evidence="1">Belongs to the bacterial solute-binding protein 1 family.</text>
</comment>
<dbReference type="GO" id="GO:0055052">
    <property type="term" value="C:ATP-binding cassette (ABC) transporter complex, substrate-binding subunit-containing"/>
    <property type="evidence" value="ECO:0007669"/>
    <property type="project" value="TreeGrafter"/>
</dbReference>
<dbReference type="PANTHER" id="PTHR30061">
    <property type="entry name" value="MALTOSE-BINDING PERIPLASMIC PROTEIN"/>
    <property type="match status" value="1"/>
</dbReference>
<evidence type="ECO:0000256" key="3">
    <source>
        <dbReference type="ARBA" id="ARBA00022729"/>
    </source>
</evidence>
<protein>
    <submittedName>
        <fullName evidence="4">Extracellular solute-binding protein</fullName>
    </submittedName>
</protein>
<dbReference type="Proteomes" id="UP001169760">
    <property type="component" value="Unassembled WGS sequence"/>
</dbReference>
<dbReference type="Gene3D" id="3.40.190.10">
    <property type="entry name" value="Periplasmic binding protein-like II"/>
    <property type="match status" value="2"/>
</dbReference>
<evidence type="ECO:0000313" key="5">
    <source>
        <dbReference type="Proteomes" id="UP001169760"/>
    </source>
</evidence>
<dbReference type="GO" id="GO:0042956">
    <property type="term" value="P:maltodextrin transmembrane transport"/>
    <property type="evidence" value="ECO:0007669"/>
    <property type="project" value="TreeGrafter"/>
</dbReference>
<gene>
    <name evidence="4" type="ORF">Q4521_02120</name>
</gene>
<name>A0AAW7X1B5_9GAMM</name>
<dbReference type="PANTHER" id="PTHR30061:SF50">
    <property type="entry name" value="MALTOSE_MALTODEXTRIN-BINDING PERIPLASMIC PROTEIN"/>
    <property type="match status" value="1"/>
</dbReference>
<accession>A0AAW7X1B5</accession>
<evidence type="ECO:0000313" key="4">
    <source>
        <dbReference type="EMBL" id="MDO6421262.1"/>
    </source>
</evidence>
<proteinExistence type="inferred from homology"/>
<dbReference type="SUPFAM" id="SSF53850">
    <property type="entry name" value="Periplasmic binding protein-like II"/>
    <property type="match status" value="1"/>
</dbReference>
<dbReference type="EMBL" id="JAUOPB010000001">
    <property type="protein sequence ID" value="MDO6421262.1"/>
    <property type="molecule type" value="Genomic_DNA"/>
</dbReference>
<organism evidence="4 5">
    <name type="scientific">Saccharophagus degradans</name>
    <dbReference type="NCBI Taxonomy" id="86304"/>
    <lineage>
        <taxon>Bacteria</taxon>
        <taxon>Pseudomonadati</taxon>
        <taxon>Pseudomonadota</taxon>
        <taxon>Gammaproteobacteria</taxon>
        <taxon>Cellvibrionales</taxon>
        <taxon>Cellvibrionaceae</taxon>
        <taxon>Saccharophagus</taxon>
    </lineage>
</organism>
<keyword evidence="3" id="KW-0732">Signal</keyword>
<dbReference type="RefSeq" id="WP_303490587.1">
    <property type="nucleotide sequence ID" value="NZ_JAUOPB010000001.1"/>
</dbReference>
<comment type="caution">
    <text evidence="4">The sequence shown here is derived from an EMBL/GenBank/DDBJ whole genome shotgun (WGS) entry which is preliminary data.</text>
</comment>
<sequence length="375" mass="42335">MAKAEVAELRISYTNLDPAFTKVLKRYSEQYDQNVSFEWLDQTDLRSRLLRANHAGELPHALIAAEDVLGVQQSIKFDDVPASFGLTESSDAQVLSLTKKAIRITRGNQLVLYFNKSLTPKAPENWEALLNERPADQQGIELIGWSLLDMYWLIPFITSFNSQAELTPKEIIVSPHTFSAMSYVWNMINQGVVKIDCGYTCYSDKFKSGQLVYTINGTWLYQEYKRVLGENLGLAILPNLKNKPMRSYYSYMVIAFPAGSLSGEQGERLEQFTAYLLSDDVQQEFLNTATNLPVRGACIKPKHNEKCGVSHDAFMLAESINQSILMPHGLDMPLFWEALLKGFVRVGGGDQSALQAKQFMSLYFNNNNNNAKTHE</sequence>
<evidence type="ECO:0000256" key="1">
    <source>
        <dbReference type="ARBA" id="ARBA00008520"/>
    </source>
</evidence>
<reference evidence="4" key="1">
    <citation type="submission" date="2023-07" db="EMBL/GenBank/DDBJ databases">
        <title>Genome content predicts the carbon catabolic preferences of heterotrophic bacteria.</title>
        <authorList>
            <person name="Gralka M."/>
        </authorList>
    </citation>
    <scope>NUCLEOTIDE SEQUENCE</scope>
    <source>
        <strain evidence="4">I3M17_2</strain>
    </source>
</reference>
<dbReference type="InterPro" id="IPR006059">
    <property type="entry name" value="SBP"/>
</dbReference>
<evidence type="ECO:0000256" key="2">
    <source>
        <dbReference type="ARBA" id="ARBA00022448"/>
    </source>
</evidence>
<dbReference type="GO" id="GO:0015768">
    <property type="term" value="P:maltose transport"/>
    <property type="evidence" value="ECO:0007669"/>
    <property type="project" value="TreeGrafter"/>
</dbReference>
<keyword evidence="2" id="KW-0813">Transport</keyword>
<dbReference type="AlphaFoldDB" id="A0AAW7X1B5"/>
<dbReference type="Pfam" id="PF13416">
    <property type="entry name" value="SBP_bac_8"/>
    <property type="match status" value="1"/>
</dbReference>
<dbReference type="GO" id="GO:1901982">
    <property type="term" value="F:maltose binding"/>
    <property type="evidence" value="ECO:0007669"/>
    <property type="project" value="TreeGrafter"/>
</dbReference>